<evidence type="ECO:0000313" key="3">
    <source>
        <dbReference type="Proteomes" id="UP000310158"/>
    </source>
</evidence>
<reference evidence="2 3" key="1">
    <citation type="submission" date="2019-02" db="EMBL/GenBank/DDBJ databases">
        <title>Genome sequencing of the rare red list fungi Bondarzewia mesenterica.</title>
        <authorList>
            <person name="Buettner E."/>
            <person name="Kellner H."/>
        </authorList>
    </citation>
    <scope>NUCLEOTIDE SEQUENCE [LARGE SCALE GENOMIC DNA]</scope>
    <source>
        <strain evidence="2 3">DSM 108281</strain>
    </source>
</reference>
<feature type="region of interest" description="Disordered" evidence="1">
    <location>
        <begin position="838"/>
        <end position="858"/>
    </location>
</feature>
<dbReference type="Pfam" id="PF18759">
    <property type="entry name" value="Plavaka"/>
    <property type="match status" value="1"/>
</dbReference>
<sequence length="918" mass="105690">MNWFYNSSNQKSIADLDRLVNNVILPDDFDKAHLEGFSARRELNRLDNNQQKPEFSLDDGWHETSVKIRLPADKVCYETEADALELKVTGLYYRKLLDVLKAAWSEPAASHFHLFPFKLFWKASEHSDDPPVRVLPDFVQDTYRRIYKKSATAAVLTHLKWELLHEIWLLLLDPEFMHAYEHGIVLRCSDGNLRRVFPRFFTYSADYPEKIILASIKSLGKYPCPRCFVKKDQIDDSARQGKIKMARQWIFEKGYAIASKAVERLLGPTSLVPTRNAFSTRFSKFNFNFYSMFMPDLLHKFELGVWKAILTHLLRILYAAGGDSIQKLNQRFHQVPTFGRDTIRKFSNNVSGMKKLAGRDFEDLLQCSIPVFEGLLPSPHNEIILDLLFTLATWHAYAKLCLHTETTLGFFDTTTTSVRAQPKPNPKQSPKWELSVEGISTKGELTCGEFPSAENWDTTGAAPQYKYEEAARGRRIATLAARSEGSGPGELEHRRVKRFYARTNKNQFQMQVTKHERRERLLEQIHRRSESFHNQGASSSSPVPIIQAAALRFEDADPLPHTSPHVHYHVSESTKHFENVTLWVRQNPNDPALKNFRARLQNYLLARLLGKQFDGDEHMFSDEDRNCISFIHNRIYRHKVLRINYTSYDMRRCQDSINPRTHADIMVLSHEDNDDSEPHPYWYARVVGIFHAEVRHTGPLSKSTETQCMDFLFVRWFGQDLSHRAGWNAQHLYRIGFLDSNLPGAFGFLNPNEIIRAVHMIPAFAHKRTDALLPSTSIAHPHTSLGDKSTTEWRFYYIGMFVDRDMFMRFRGGGVGHRSTKDASDNMLADSHQVPVEEELEEGFERGGNTDGTQDEDLADDWQDEEIDYGYVLDEEVEEEVVMADEGHINEGMNDLGPEDGEDNWGDDILDLEGFGAL</sequence>
<gene>
    <name evidence="2" type="ORF">EW146_g9368</name>
</gene>
<keyword evidence="3" id="KW-1185">Reference proteome</keyword>
<protein>
    <submittedName>
        <fullName evidence="2">Uncharacterized protein</fullName>
    </submittedName>
</protein>
<dbReference type="EMBL" id="SGPL01000793">
    <property type="protein sequence ID" value="THH07280.1"/>
    <property type="molecule type" value="Genomic_DNA"/>
</dbReference>
<proteinExistence type="predicted"/>
<accession>A0A4S4LC82</accession>
<name>A0A4S4LC82_9AGAM</name>
<evidence type="ECO:0000256" key="1">
    <source>
        <dbReference type="SAM" id="MobiDB-lite"/>
    </source>
</evidence>
<organism evidence="2 3">
    <name type="scientific">Bondarzewia mesenterica</name>
    <dbReference type="NCBI Taxonomy" id="1095465"/>
    <lineage>
        <taxon>Eukaryota</taxon>
        <taxon>Fungi</taxon>
        <taxon>Dikarya</taxon>
        <taxon>Basidiomycota</taxon>
        <taxon>Agaricomycotina</taxon>
        <taxon>Agaricomycetes</taxon>
        <taxon>Russulales</taxon>
        <taxon>Bondarzewiaceae</taxon>
        <taxon>Bondarzewia</taxon>
    </lineage>
</organism>
<comment type="caution">
    <text evidence="2">The sequence shown here is derived from an EMBL/GenBank/DDBJ whole genome shotgun (WGS) entry which is preliminary data.</text>
</comment>
<dbReference type="InterPro" id="IPR041078">
    <property type="entry name" value="Plavaka"/>
</dbReference>
<dbReference type="Proteomes" id="UP000310158">
    <property type="component" value="Unassembled WGS sequence"/>
</dbReference>
<dbReference type="OrthoDB" id="2687259at2759"/>
<evidence type="ECO:0000313" key="2">
    <source>
        <dbReference type="EMBL" id="THH07280.1"/>
    </source>
</evidence>
<dbReference type="AlphaFoldDB" id="A0A4S4LC82"/>